<evidence type="ECO:0000259" key="2">
    <source>
        <dbReference type="Pfam" id="PF03629"/>
    </source>
</evidence>
<dbReference type="InterPro" id="IPR005181">
    <property type="entry name" value="SASA"/>
</dbReference>
<evidence type="ECO:0000256" key="1">
    <source>
        <dbReference type="ARBA" id="ARBA00022801"/>
    </source>
</evidence>
<dbReference type="InterPro" id="IPR036514">
    <property type="entry name" value="SGNH_hydro_sf"/>
</dbReference>
<sequence>MTIKFSKSAGNQWLTVADNAALTLPNGDWTVGFVLQLDGDQSNINAEYIVSNAGFSVSGSLQIAYRTGASSSNPGRIVVYFGTTATVRLQGPAAITSGAHQVIVQRSGSNLSIKQCPILGAAPSDGSSVLSASATGPTTALDGAGLSIGNRQDLPADRLCDQSIGRVFAMAGTLTDLEIARLAYGEEITSLGKTPAWYVRMDDVSDLSDRGQNGLTFTKSGSPATSSTQPAYGYVPAGVTDAIDGNELPAERIYQRSGGAATIALSGTYAGTAPTAVEYQLYAADGVTVLHTWAAVTGATIGSGTWSGSVAIPQGGMYRIAYRRSGGAVSAVKANLFGVGDLIACFGSSSAERMFLSSSGTGFTPAANVRKFDGAWATFGTDGCAIPFANSLASQAGVPVGLLDYGEGGTLLADWLNTSGAQFTALKNGITAVGGKLAAAYLTVGSNDAATSTISSRASHRDNLRQLVANLRTYVGQASLPILLSGMNRRTSYTVGAATYATQANYLRMAENDLGDDASVYHVQTLDLLLSGDGIHLSSAGAGFPASAARAAYVLGAAIYSGSYRRGPKLAAINAQGTTITATLAHRGGTDFTPASGITGFTASDASGALTLSPVVRANATTITLTANREIVAPLTVQYLAGGAPAVGTPVFDNGATALPMAAETDLAASVVSYVSSDYQLAYAIEPNVALVSADYAIAYAVESLATLVAADYSLTYIIEPTVTTVAADLSISYVIEPSVTLVSCDYMISYSILAAAGGAYTRAPLGSTRSMTGWADVRSTNRQVGISAGLPVLLASAIAKARADGAGMDAEIELDVRGIAGEVEHQLQRALVEQTRCVTLDRFPDAIKLAMPPLLTVESVKYVDVDGVQQTLDPQDYLVDSVSEPGYVMPAPGRSWPTTADRANAVEVRYRCGYGPDHTAVPAPIQSYILGRLQAQHLPAEGRTAAYLEGLLDAYRVYG</sequence>
<dbReference type="RefSeq" id="WP_225239669.1">
    <property type="nucleotide sequence ID" value="NZ_JAHYBX010000007.1"/>
</dbReference>
<comment type="caution">
    <text evidence="3">The sequence shown here is derived from an EMBL/GenBank/DDBJ whole genome shotgun (WGS) entry which is preliminary data.</text>
</comment>
<protein>
    <recommendedName>
        <fullName evidence="2">Sialate O-acetylesterase domain-containing protein</fullName>
    </recommendedName>
</protein>
<keyword evidence="4" id="KW-1185">Reference proteome</keyword>
<accession>A0ABS7YGI9</accession>
<keyword evidence="1" id="KW-0378">Hydrolase</keyword>
<evidence type="ECO:0000313" key="4">
    <source>
        <dbReference type="Proteomes" id="UP001198602"/>
    </source>
</evidence>
<organism evidence="3 4">
    <name type="scientific">Massilia hydrophila</name>
    <dbReference type="NCBI Taxonomy" id="3044279"/>
    <lineage>
        <taxon>Bacteria</taxon>
        <taxon>Pseudomonadati</taxon>
        <taxon>Pseudomonadota</taxon>
        <taxon>Betaproteobacteria</taxon>
        <taxon>Burkholderiales</taxon>
        <taxon>Oxalobacteraceae</taxon>
        <taxon>Telluria group</taxon>
        <taxon>Massilia</taxon>
    </lineage>
</organism>
<dbReference type="Proteomes" id="UP001198602">
    <property type="component" value="Unassembled WGS sequence"/>
</dbReference>
<dbReference type="EMBL" id="JAHYBX010000007">
    <property type="protein sequence ID" value="MCA1857450.1"/>
    <property type="molecule type" value="Genomic_DNA"/>
</dbReference>
<gene>
    <name evidence="3" type="ORF">LE190_16170</name>
</gene>
<dbReference type="SUPFAM" id="SSF52266">
    <property type="entry name" value="SGNH hydrolase"/>
    <property type="match status" value="1"/>
</dbReference>
<dbReference type="Gene3D" id="3.40.50.1110">
    <property type="entry name" value="SGNH hydrolase"/>
    <property type="match status" value="1"/>
</dbReference>
<reference evidence="3 4" key="1">
    <citation type="submission" date="2021-07" db="EMBL/GenBank/DDBJ databases">
        <title>Characterization of Violacein-producing bacteria and related species.</title>
        <authorList>
            <person name="Wilson H.S."/>
            <person name="De Leon M.E."/>
        </authorList>
    </citation>
    <scope>NUCLEOTIDE SEQUENCE [LARGE SCALE GENOMIC DNA]</scope>
    <source>
        <strain evidence="3 4">HSC-2F05</strain>
    </source>
</reference>
<dbReference type="CDD" id="cd00229">
    <property type="entry name" value="SGNH_hydrolase"/>
    <property type="match status" value="1"/>
</dbReference>
<name>A0ABS7YGI9_9BURK</name>
<proteinExistence type="predicted"/>
<evidence type="ECO:0000313" key="3">
    <source>
        <dbReference type="EMBL" id="MCA1857450.1"/>
    </source>
</evidence>
<dbReference type="Pfam" id="PF03629">
    <property type="entry name" value="SASA"/>
    <property type="match status" value="1"/>
</dbReference>
<feature type="domain" description="Sialate O-acetylesterase" evidence="2">
    <location>
        <begin position="363"/>
        <end position="541"/>
    </location>
</feature>